<dbReference type="GO" id="GO:0005615">
    <property type="term" value="C:extracellular space"/>
    <property type="evidence" value="ECO:0007669"/>
    <property type="project" value="InterPro"/>
</dbReference>
<dbReference type="SMART" id="SM00093">
    <property type="entry name" value="SERPIN"/>
    <property type="match status" value="1"/>
</dbReference>
<dbReference type="PANTHER" id="PTHR11461">
    <property type="entry name" value="SERINE PROTEASE INHIBITOR, SERPIN"/>
    <property type="match status" value="1"/>
</dbReference>
<comment type="similarity">
    <text evidence="2">Belongs to the serpin family. Ov-serpin subfamily.</text>
</comment>
<evidence type="ECO:0000256" key="8">
    <source>
        <dbReference type="ARBA" id="ARBA00079383"/>
    </source>
</evidence>
<name>A0A3B3ZR06_9GOBI</name>
<evidence type="ECO:0000256" key="3">
    <source>
        <dbReference type="ARBA" id="ARBA00022490"/>
    </source>
</evidence>
<proteinExistence type="inferred from homology"/>
<organism evidence="10 11">
    <name type="scientific">Periophthalmus magnuspinnatus</name>
    <dbReference type="NCBI Taxonomy" id="409849"/>
    <lineage>
        <taxon>Eukaryota</taxon>
        <taxon>Metazoa</taxon>
        <taxon>Chordata</taxon>
        <taxon>Craniata</taxon>
        <taxon>Vertebrata</taxon>
        <taxon>Euteleostomi</taxon>
        <taxon>Actinopterygii</taxon>
        <taxon>Neopterygii</taxon>
        <taxon>Teleostei</taxon>
        <taxon>Neoteleostei</taxon>
        <taxon>Acanthomorphata</taxon>
        <taxon>Gobiaria</taxon>
        <taxon>Gobiiformes</taxon>
        <taxon>Gobioidei</taxon>
        <taxon>Gobiidae</taxon>
        <taxon>Oxudercinae</taxon>
        <taxon>Periophthalmus</taxon>
    </lineage>
</organism>
<dbReference type="STRING" id="409849.ENSPMGP00000006955"/>
<keyword evidence="6" id="KW-0007">Acetylation</keyword>
<keyword evidence="11" id="KW-1185">Reference proteome</keyword>
<dbReference type="InterPro" id="IPR042185">
    <property type="entry name" value="Serpin_sf_2"/>
</dbReference>
<evidence type="ECO:0000259" key="9">
    <source>
        <dbReference type="SMART" id="SM00093"/>
    </source>
</evidence>
<dbReference type="Gene3D" id="2.30.39.10">
    <property type="entry name" value="Alpha-1-antitrypsin, domain 1"/>
    <property type="match status" value="1"/>
</dbReference>
<evidence type="ECO:0000256" key="4">
    <source>
        <dbReference type="ARBA" id="ARBA00022690"/>
    </source>
</evidence>
<dbReference type="InterPro" id="IPR042178">
    <property type="entry name" value="Serpin_sf_1"/>
</dbReference>
<evidence type="ECO:0000256" key="1">
    <source>
        <dbReference type="ARBA" id="ARBA00004496"/>
    </source>
</evidence>
<dbReference type="FunFam" id="3.30.497.10:FF:000001">
    <property type="entry name" value="Serine protease inhibitor"/>
    <property type="match status" value="1"/>
</dbReference>
<dbReference type="GO" id="GO:0005737">
    <property type="term" value="C:cytoplasm"/>
    <property type="evidence" value="ECO:0007669"/>
    <property type="project" value="UniProtKB-SubCell"/>
</dbReference>
<evidence type="ECO:0000256" key="7">
    <source>
        <dbReference type="ARBA" id="ARBA00073281"/>
    </source>
</evidence>
<keyword evidence="3" id="KW-0963">Cytoplasm</keyword>
<dbReference type="InterPro" id="IPR000215">
    <property type="entry name" value="Serpin_fam"/>
</dbReference>
<dbReference type="Gene3D" id="3.30.497.10">
    <property type="entry name" value="Antithrombin, subunit I, domain 2"/>
    <property type="match status" value="1"/>
</dbReference>
<dbReference type="AlphaFoldDB" id="A0A3B3ZR06"/>
<protein>
    <recommendedName>
        <fullName evidence="7">Leukocyte elastase inhibitor</fullName>
    </recommendedName>
    <alternativeName>
        <fullName evidence="8">Serpin B1</fullName>
    </alternativeName>
</protein>
<dbReference type="Proteomes" id="UP000261520">
    <property type="component" value="Unplaced"/>
</dbReference>
<dbReference type="GO" id="GO:0004867">
    <property type="term" value="F:serine-type endopeptidase inhibitor activity"/>
    <property type="evidence" value="ECO:0007669"/>
    <property type="project" value="UniProtKB-KW"/>
</dbReference>
<dbReference type="FunFam" id="2.30.39.10:FF:000014">
    <property type="entry name" value="Serpin family B member 9"/>
    <property type="match status" value="1"/>
</dbReference>
<dbReference type="Ensembl" id="ENSPMGT00000007393.1">
    <property type="protein sequence ID" value="ENSPMGP00000006955.1"/>
    <property type="gene ID" value="ENSPMGG00000005404.1"/>
</dbReference>
<accession>A0A3B3ZR06</accession>
<feature type="domain" description="Serpin" evidence="9">
    <location>
        <begin position="15"/>
        <end position="382"/>
    </location>
</feature>
<sequence>MESEMLPKANTTFALALYKKLKEELKDINGNIFCSPFSISAALAMVMLGARGNTATQMSEVNPLLTHDIDASFAQLLSELYKPEALYVLSIANRLYGEKQYTFDKTFLAETKKHYKAELETVDFASNAEASREHINNWVEEQTQGKITDLLPSGVVSASTRLVLVNAIYFKGKWSSQFQEENTTDGEFRLNKTDTKPVKLMMQKAKFHFSFIEEVKCKVLEMPYEGNDLSMVIILPKDIEDETTGLEMLEQMLTYDKFKEWTGRDTMGFVEVKVRLPRFKMEESYDLKEVLKSMGMVDAFDVARSDFSGMSSANDLVLSEVRHKAFVEVNEEGTEAAAATGAVINERAAMITETFDGDHPFLFFIRHNPSNSVLFAGRFSSPE</sequence>
<dbReference type="PANTHER" id="PTHR11461:SF204">
    <property type="entry name" value="SERPIN B6"/>
    <property type="match status" value="1"/>
</dbReference>
<comment type="subcellular location">
    <subcellularLocation>
        <location evidence="1">Cytoplasm</location>
    </subcellularLocation>
</comment>
<dbReference type="Pfam" id="PF00079">
    <property type="entry name" value="Serpin"/>
    <property type="match status" value="1"/>
</dbReference>
<dbReference type="InterPro" id="IPR023796">
    <property type="entry name" value="Serpin_dom"/>
</dbReference>
<evidence type="ECO:0000313" key="10">
    <source>
        <dbReference type="Ensembl" id="ENSPMGP00000006955.1"/>
    </source>
</evidence>
<dbReference type="SUPFAM" id="SSF56574">
    <property type="entry name" value="Serpins"/>
    <property type="match status" value="1"/>
</dbReference>
<evidence type="ECO:0000313" key="11">
    <source>
        <dbReference type="Proteomes" id="UP000261520"/>
    </source>
</evidence>
<dbReference type="InterPro" id="IPR036186">
    <property type="entry name" value="Serpin_sf"/>
</dbReference>
<evidence type="ECO:0000256" key="5">
    <source>
        <dbReference type="ARBA" id="ARBA00022900"/>
    </source>
</evidence>
<dbReference type="CDD" id="cd19956">
    <property type="entry name" value="serpinB"/>
    <property type="match status" value="1"/>
</dbReference>
<evidence type="ECO:0000256" key="6">
    <source>
        <dbReference type="ARBA" id="ARBA00022990"/>
    </source>
</evidence>
<keyword evidence="5" id="KW-0722">Serine protease inhibitor</keyword>
<keyword evidence="4" id="KW-0646">Protease inhibitor</keyword>
<evidence type="ECO:0000256" key="2">
    <source>
        <dbReference type="ARBA" id="ARBA00006426"/>
    </source>
</evidence>
<reference evidence="10" key="1">
    <citation type="submission" date="2025-08" db="UniProtKB">
        <authorList>
            <consortium name="Ensembl"/>
        </authorList>
    </citation>
    <scope>IDENTIFICATION</scope>
</reference>
<reference evidence="10" key="2">
    <citation type="submission" date="2025-09" db="UniProtKB">
        <authorList>
            <consortium name="Ensembl"/>
        </authorList>
    </citation>
    <scope>IDENTIFICATION</scope>
</reference>